<dbReference type="InterPro" id="IPR007603">
    <property type="entry name" value="Choline_transptr-like"/>
</dbReference>
<evidence type="ECO:0000256" key="7">
    <source>
        <dbReference type="ARBA" id="ARBA00023136"/>
    </source>
</evidence>
<feature type="region of interest" description="Disordered" evidence="9">
    <location>
        <begin position="1"/>
        <end position="92"/>
    </location>
</feature>
<feature type="transmembrane region" description="Helical" evidence="8">
    <location>
        <begin position="246"/>
        <end position="273"/>
    </location>
</feature>
<accession>A0A1R1YBF0</accession>
<evidence type="ECO:0000256" key="1">
    <source>
        <dbReference type="ARBA" id="ARBA00002957"/>
    </source>
</evidence>
<keyword evidence="11" id="KW-1185">Reference proteome</keyword>
<evidence type="ECO:0000256" key="2">
    <source>
        <dbReference type="ARBA" id="ARBA00004141"/>
    </source>
</evidence>
<evidence type="ECO:0000256" key="9">
    <source>
        <dbReference type="SAM" id="MobiDB-lite"/>
    </source>
</evidence>
<feature type="transmembrane region" description="Helical" evidence="8">
    <location>
        <begin position="493"/>
        <end position="516"/>
    </location>
</feature>
<comment type="caution">
    <text evidence="10">The sequence shown here is derived from an EMBL/GenBank/DDBJ whole genome shotgun (WGS) entry which is preliminary data.</text>
</comment>
<proteinExistence type="inferred from homology"/>
<dbReference type="PANTHER" id="PTHR12385">
    <property type="entry name" value="CHOLINE TRANSPORTER-LIKE (SLC FAMILY 44)"/>
    <property type="match status" value="1"/>
</dbReference>
<dbReference type="Pfam" id="PF04515">
    <property type="entry name" value="Choline_transpo"/>
    <property type="match status" value="1"/>
</dbReference>
<evidence type="ECO:0000256" key="3">
    <source>
        <dbReference type="ARBA" id="ARBA00007168"/>
    </source>
</evidence>
<evidence type="ECO:0000313" key="11">
    <source>
        <dbReference type="Proteomes" id="UP000187429"/>
    </source>
</evidence>
<dbReference type="Proteomes" id="UP000187429">
    <property type="component" value="Unassembled WGS sequence"/>
</dbReference>
<dbReference type="GO" id="GO:0005886">
    <property type="term" value="C:plasma membrane"/>
    <property type="evidence" value="ECO:0007669"/>
    <property type="project" value="UniProtKB-SubCell"/>
</dbReference>
<evidence type="ECO:0000256" key="5">
    <source>
        <dbReference type="ARBA" id="ARBA00022692"/>
    </source>
</evidence>
<dbReference type="OrthoDB" id="44736at2759"/>
<comment type="similarity">
    <text evidence="3 8">Belongs to the CTL (choline transporter-like) family.</text>
</comment>
<evidence type="ECO:0000256" key="8">
    <source>
        <dbReference type="RuleBase" id="RU368066"/>
    </source>
</evidence>
<dbReference type="EMBL" id="LSSM01001866">
    <property type="protein sequence ID" value="OMJ24257.1"/>
    <property type="molecule type" value="Genomic_DNA"/>
</dbReference>
<feature type="compositionally biased region" description="Low complexity" evidence="9">
    <location>
        <begin position="1"/>
        <end position="20"/>
    </location>
</feature>
<evidence type="ECO:0000313" key="10">
    <source>
        <dbReference type="EMBL" id="OMJ24257.1"/>
    </source>
</evidence>
<gene>
    <name evidence="10" type="ORF">AYI69_g4697</name>
</gene>
<feature type="transmembrane region" description="Helical" evidence="8">
    <location>
        <begin position="395"/>
        <end position="415"/>
    </location>
</feature>
<organism evidence="10 11">
    <name type="scientific">Smittium culicis</name>
    <dbReference type="NCBI Taxonomy" id="133412"/>
    <lineage>
        <taxon>Eukaryota</taxon>
        <taxon>Fungi</taxon>
        <taxon>Fungi incertae sedis</taxon>
        <taxon>Zoopagomycota</taxon>
        <taxon>Kickxellomycotina</taxon>
        <taxon>Harpellomycetes</taxon>
        <taxon>Harpellales</taxon>
        <taxon>Legeriomycetaceae</taxon>
        <taxon>Smittium</taxon>
    </lineage>
</organism>
<feature type="compositionally biased region" description="Pro residues" evidence="9">
    <location>
        <begin position="21"/>
        <end position="38"/>
    </location>
</feature>
<reference evidence="11" key="1">
    <citation type="submission" date="2017-01" db="EMBL/GenBank/DDBJ databases">
        <authorList>
            <person name="Wang Y."/>
            <person name="White M."/>
            <person name="Kvist S."/>
            <person name="Moncalvo J.-M."/>
        </authorList>
    </citation>
    <scope>NUCLEOTIDE SEQUENCE [LARGE SCALE GENOMIC DNA]</scope>
    <source>
        <strain evidence="11">ID-206-W2</strain>
    </source>
</reference>
<comment type="subcellular location">
    <subcellularLocation>
        <location evidence="8">Cell membrane</location>
        <topology evidence="8">Multi-pass membrane protein</topology>
    </subcellularLocation>
    <subcellularLocation>
        <location evidence="2">Membrane</location>
        <topology evidence="2">Multi-pass membrane protein</topology>
    </subcellularLocation>
</comment>
<dbReference type="PANTHER" id="PTHR12385:SF4">
    <property type="entry name" value="PROTEIN PNS1"/>
    <property type="match status" value="1"/>
</dbReference>
<feature type="transmembrane region" description="Helical" evidence="8">
    <location>
        <begin position="461"/>
        <end position="481"/>
    </location>
</feature>
<keyword evidence="6 8" id="KW-1133">Transmembrane helix</keyword>
<name>A0A1R1YBF0_9FUNG</name>
<feature type="transmembrane region" description="Helical" evidence="8">
    <location>
        <begin position="359"/>
        <end position="383"/>
    </location>
</feature>
<keyword evidence="5 8" id="KW-0812">Transmembrane</keyword>
<protein>
    <recommendedName>
        <fullName evidence="4 8">Protein PNS1</fullName>
    </recommendedName>
</protein>
<evidence type="ECO:0000256" key="4">
    <source>
        <dbReference type="ARBA" id="ARBA00015388"/>
    </source>
</evidence>
<evidence type="ECO:0000256" key="6">
    <source>
        <dbReference type="ARBA" id="ARBA00022989"/>
    </source>
</evidence>
<dbReference type="AlphaFoldDB" id="A0A1R1YBF0"/>
<feature type="transmembrane region" description="Helical" evidence="8">
    <location>
        <begin position="320"/>
        <end position="339"/>
    </location>
</feature>
<keyword evidence="7 8" id="KW-0472">Membrane</keyword>
<feature type="transmembrane region" description="Helical" evidence="8">
    <location>
        <begin position="111"/>
        <end position="131"/>
    </location>
</feature>
<feature type="transmembrane region" description="Helical" evidence="8">
    <location>
        <begin position="204"/>
        <end position="225"/>
    </location>
</feature>
<dbReference type="GO" id="GO:0022857">
    <property type="term" value="F:transmembrane transporter activity"/>
    <property type="evidence" value="ECO:0007669"/>
    <property type="project" value="UniProtKB-UniRule"/>
</dbReference>
<feature type="transmembrane region" description="Helical" evidence="8">
    <location>
        <begin position="178"/>
        <end position="198"/>
    </location>
</feature>
<feature type="transmembrane region" description="Helical" evidence="8">
    <location>
        <begin position="151"/>
        <end position="171"/>
    </location>
</feature>
<dbReference type="SUPFAM" id="SSF81995">
    <property type="entry name" value="beta-sandwich domain of Sec23/24"/>
    <property type="match status" value="1"/>
</dbReference>
<sequence>MSGHNQNQNYYAQNGNEYSYTPPPPPNQTGGYYPPPPQGQYYQNQQQYQQQYQNHQQQMYQQPYPPQDQYQSLPDQPNSFKPAYPPAPAPISGDHSHATVKYTKTSKFRDLWAALLYLALLGFFIAISIIYISNSKAVFNASTNKVFSSSFVASLFISLGSSLVFSILYLILCQKYAYFIIVASFWFSVLMLIATAIYYLVIKIYILGAILLVFGILYALSWVGWKRAIPFTKIILETVTQIVRKFPSTIALSLLFSAIMVAFNVFCIYSLVASADYLKKYQKCTNTTDRNGVVKQSCTNTNLVLNYIFTIFIYFWSIQVILNTLHTAICGLFATYYFYDGTPEGYPTKHPLISSLIRASFFSFGSVCFGSLIVAIIQTIRALLQLARQQNGDDLFCSIIVCCVDCILGCIEGMVEYFNKYAYIQIAIYGKPYIQASKDAWHLLSDRGVNAIVNDCLVNNVVYLGSFIAGIISALISYLVIRSFSSTLATSTLIAYTAASFVFGASIFTTINGVILSGSSTFFVCLAEDPYSIARTKPELFSEIVSKYPQVVDGIH</sequence>
<comment type="function">
    <text evidence="1 8">Probably involved in transport through the plasma membrane.</text>
</comment>
<feature type="compositionally biased region" description="Low complexity" evidence="9">
    <location>
        <begin position="39"/>
        <end position="77"/>
    </location>
</feature>